<gene>
    <name evidence="10" type="ORF">Sps_04080</name>
</gene>
<keyword evidence="6" id="KW-0902">Two-component regulatory system</keyword>
<dbReference type="PRINTS" id="PR00344">
    <property type="entry name" value="BCTRLSENSOR"/>
</dbReference>
<evidence type="ECO:0000259" key="8">
    <source>
        <dbReference type="PROSITE" id="PS50109"/>
    </source>
</evidence>
<dbReference type="EC" id="2.7.13.3" evidence="2"/>
<keyword evidence="3 7" id="KW-0597">Phosphoprotein</keyword>
<dbReference type="InterPro" id="IPR003661">
    <property type="entry name" value="HisK_dim/P_dom"/>
</dbReference>
<feature type="domain" description="Response regulatory" evidence="9">
    <location>
        <begin position="398"/>
        <end position="515"/>
    </location>
</feature>
<feature type="modified residue" description="4-aspartylphosphate" evidence="7">
    <location>
        <position position="447"/>
    </location>
</feature>
<dbReference type="Pfam" id="PF00072">
    <property type="entry name" value="Response_reg"/>
    <property type="match status" value="1"/>
</dbReference>
<proteinExistence type="predicted"/>
<evidence type="ECO:0000256" key="3">
    <source>
        <dbReference type="ARBA" id="ARBA00022553"/>
    </source>
</evidence>
<dbReference type="EMBL" id="CP014782">
    <property type="protein sequence ID" value="AQS39195.1"/>
    <property type="molecule type" value="Genomic_DNA"/>
</dbReference>
<evidence type="ECO:0000259" key="9">
    <source>
        <dbReference type="PROSITE" id="PS50110"/>
    </source>
</evidence>
<dbReference type="CDD" id="cd17546">
    <property type="entry name" value="REC_hyHK_CKI1_RcsC-like"/>
    <property type="match status" value="1"/>
</dbReference>
<keyword evidence="5 10" id="KW-0418">Kinase</keyword>
<evidence type="ECO:0000256" key="5">
    <source>
        <dbReference type="ARBA" id="ARBA00022777"/>
    </source>
</evidence>
<dbReference type="PANTHER" id="PTHR43047:SF64">
    <property type="entry name" value="HISTIDINE KINASE CONTAINING CHEY-HOMOLOGOUS RECEIVER DOMAIN AND PAS DOMAIN-RELATED"/>
    <property type="match status" value="1"/>
</dbReference>
<dbReference type="InterPro" id="IPR004358">
    <property type="entry name" value="Sig_transdc_His_kin-like_C"/>
</dbReference>
<dbReference type="SMART" id="SM00448">
    <property type="entry name" value="REC"/>
    <property type="match status" value="1"/>
</dbReference>
<dbReference type="SMART" id="SM00387">
    <property type="entry name" value="HATPase_c"/>
    <property type="match status" value="1"/>
</dbReference>
<dbReference type="SMART" id="SM00388">
    <property type="entry name" value="HisKA"/>
    <property type="match status" value="1"/>
</dbReference>
<dbReference type="InterPro" id="IPR036097">
    <property type="entry name" value="HisK_dim/P_sf"/>
</dbReference>
<dbReference type="CDD" id="cd16922">
    <property type="entry name" value="HATPase_EvgS-ArcB-TorS-like"/>
    <property type="match status" value="1"/>
</dbReference>
<evidence type="ECO:0000256" key="6">
    <source>
        <dbReference type="ARBA" id="ARBA00023012"/>
    </source>
</evidence>
<evidence type="ECO:0000256" key="7">
    <source>
        <dbReference type="PROSITE-ProRule" id="PRU00169"/>
    </source>
</evidence>
<dbReference type="RefSeq" id="WP_077754128.1">
    <property type="nucleotide sequence ID" value="NZ_CP014782.1"/>
</dbReference>
<dbReference type="CDD" id="cd00082">
    <property type="entry name" value="HisKA"/>
    <property type="match status" value="1"/>
</dbReference>
<organism evidence="10 11">
    <name type="scientific">Shewanella psychrophila</name>
    <dbReference type="NCBI Taxonomy" id="225848"/>
    <lineage>
        <taxon>Bacteria</taxon>
        <taxon>Pseudomonadati</taxon>
        <taxon>Pseudomonadota</taxon>
        <taxon>Gammaproteobacteria</taxon>
        <taxon>Alteromonadales</taxon>
        <taxon>Shewanellaceae</taxon>
        <taxon>Shewanella</taxon>
    </lineage>
</organism>
<dbReference type="InterPro" id="IPR036890">
    <property type="entry name" value="HATPase_C_sf"/>
</dbReference>
<dbReference type="Proteomes" id="UP000189545">
    <property type="component" value="Chromosome"/>
</dbReference>
<dbReference type="AlphaFoldDB" id="A0A1S6HUH0"/>
<name>A0A1S6HUH0_9GAMM</name>
<protein>
    <recommendedName>
        <fullName evidence="2">histidine kinase</fullName>
        <ecNumber evidence="2">2.7.13.3</ecNumber>
    </recommendedName>
</protein>
<dbReference type="InterPro" id="IPR001789">
    <property type="entry name" value="Sig_transdc_resp-reg_receiver"/>
</dbReference>
<dbReference type="InterPro" id="IPR005467">
    <property type="entry name" value="His_kinase_dom"/>
</dbReference>
<dbReference type="PROSITE" id="PS50110">
    <property type="entry name" value="RESPONSE_REGULATORY"/>
    <property type="match status" value="1"/>
</dbReference>
<keyword evidence="11" id="KW-1185">Reference proteome</keyword>
<sequence>MRPLTLELFDLMDNGVGLCSVDTLEVLEANSALIAWLGLGPDENYLSDLINAEDLVRIKRSIEKKRKYRFCQTYLIHSREDTIEFICSTILLSDNQEFLLIQASVNNSDKYLKALVKNHAILLEKNNQLLLEQKLKAEAASRAKDLFLAAMSHELRTPLNGILGMVQQLGKSCLTNSQGHYLETINCSGQQLLAVINQVLDYSKIESSELVLHSVVTDLASIMTQVSKICSDQLLSDNNVEIHTQISPDIPLVMVDDIRLKQILINLVNNALKFTHRGQVSLILELRSTTSKSCELTFKVVDTGIGISEERIEYIFDPFIQHSFSTTREYGGTGLGLSICKQLVDKMGGTINVTSQPNVGSQFMINLSLDISHDIIVSEGHSLEKKCSHDVSIIKGKRILIVDDIALNREIIRMPLEELDTQLYLAENGVQAVELFKKHDIDLILMDCLMPVMDGFDATKAIRKMEVNGNRVPIFAVTASVSEEVTQTCKLAGMDEVMLKPFDFDQLIKKICFRLMH</sequence>
<keyword evidence="4" id="KW-0808">Transferase</keyword>
<comment type="catalytic activity">
    <reaction evidence="1">
        <text>ATP + protein L-histidine = ADP + protein N-phospho-L-histidine.</text>
        <dbReference type="EC" id="2.7.13.3"/>
    </reaction>
</comment>
<evidence type="ECO:0000313" key="10">
    <source>
        <dbReference type="EMBL" id="AQS39195.1"/>
    </source>
</evidence>
<dbReference type="Gene3D" id="1.10.287.130">
    <property type="match status" value="1"/>
</dbReference>
<dbReference type="Gene3D" id="3.30.565.10">
    <property type="entry name" value="Histidine kinase-like ATPase, C-terminal domain"/>
    <property type="match status" value="1"/>
</dbReference>
<evidence type="ECO:0000256" key="4">
    <source>
        <dbReference type="ARBA" id="ARBA00022679"/>
    </source>
</evidence>
<dbReference type="GO" id="GO:0000155">
    <property type="term" value="F:phosphorelay sensor kinase activity"/>
    <property type="evidence" value="ECO:0007669"/>
    <property type="project" value="InterPro"/>
</dbReference>
<dbReference type="OrthoDB" id="9810730at2"/>
<dbReference type="SUPFAM" id="SSF55874">
    <property type="entry name" value="ATPase domain of HSP90 chaperone/DNA topoisomerase II/histidine kinase"/>
    <property type="match status" value="1"/>
</dbReference>
<dbReference type="SUPFAM" id="SSF52172">
    <property type="entry name" value="CheY-like"/>
    <property type="match status" value="1"/>
</dbReference>
<dbReference type="InterPro" id="IPR011006">
    <property type="entry name" value="CheY-like_superfamily"/>
</dbReference>
<dbReference type="SUPFAM" id="SSF47384">
    <property type="entry name" value="Homodimeric domain of signal transducing histidine kinase"/>
    <property type="match status" value="1"/>
</dbReference>
<reference evidence="10 11" key="1">
    <citation type="submission" date="2016-03" db="EMBL/GenBank/DDBJ databases">
        <title>Complete genome sequence of Shewanella psychrophila WP2, a deep sea bacterium isolated from west Pacific sediment.</title>
        <authorList>
            <person name="Xu G."/>
            <person name="Jian H."/>
        </authorList>
    </citation>
    <scope>NUCLEOTIDE SEQUENCE [LARGE SCALE GENOMIC DNA]</scope>
    <source>
        <strain evidence="10 11">WP2</strain>
    </source>
</reference>
<dbReference type="FunFam" id="3.30.565.10:FF:000010">
    <property type="entry name" value="Sensor histidine kinase RcsC"/>
    <property type="match status" value="1"/>
</dbReference>
<dbReference type="Pfam" id="PF00512">
    <property type="entry name" value="HisKA"/>
    <property type="match status" value="1"/>
</dbReference>
<feature type="domain" description="Histidine kinase" evidence="8">
    <location>
        <begin position="150"/>
        <end position="371"/>
    </location>
</feature>
<accession>A0A1S6HUH0</accession>
<dbReference type="Pfam" id="PF02518">
    <property type="entry name" value="HATPase_c"/>
    <property type="match status" value="1"/>
</dbReference>
<evidence type="ECO:0000256" key="1">
    <source>
        <dbReference type="ARBA" id="ARBA00000085"/>
    </source>
</evidence>
<dbReference type="STRING" id="225848.Sps_04080"/>
<evidence type="ECO:0000313" key="11">
    <source>
        <dbReference type="Proteomes" id="UP000189545"/>
    </source>
</evidence>
<dbReference type="InterPro" id="IPR003594">
    <property type="entry name" value="HATPase_dom"/>
</dbReference>
<dbReference type="PANTHER" id="PTHR43047">
    <property type="entry name" value="TWO-COMPONENT HISTIDINE PROTEIN KINASE"/>
    <property type="match status" value="1"/>
</dbReference>
<dbReference type="KEGG" id="spsw:Sps_04080"/>
<dbReference type="PROSITE" id="PS50109">
    <property type="entry name" value="HIS_KIN"/>
    <property type="match status" value="1"/>
</dbReference>
<evidence type="ECO:0000256" key="2">
    <source>
        <dbReference type="ARBA" id="ARBA00012438"/>
    </source>
</evidence>
<dbReference type="Gene3D" id="3.40.50.2300">
    <property type="match status" value="1"/>
</dbReference>